<dbReference type="Proteomes" id="UP000326759">
    <property type="component" value="Unassembled WGS sequence"/>
</dbReference>
<comment type="caution">
    <text evidence="1">The sequence shown here is derived from an EMBL/GenBank/DDBJ whole genome shotgun (WGS) entry which is preliminary data.</text>
</comment>
<protein>
    <recommendedName>
        <fullName evidence="3">Dehydrogenase/reductase SDR family member 12</fullName>
    </recommendedName>
</protein>
<dbReference type="PANTHER" id="PTHR44656">
    <property type="entry name" value="DEHYDROGENASE/REDUCTASE SDR FAMILY MEMBER 12"/>
    <property type="match status" value="1"/>
</dbReference>
<keyword evidence="2" id="KW-1185">Reference proteome</keyword>
<gene>
    <name evidence="1" type="ORF">Anas_08617</name>
</gene>
<accession>A0A5N5TEK0</accession>
<dbReference type="InterPro" id="IPR052992">
    <property type="entry name" value="SDR_member_12"/>
</dbReference>
<reference evidence="1 2" key="1">
    <citation type="journal article" date="2019" name="PLoS Biol.">
        <title>Sex chromosomes control vertical transmission of feminizing Wolbachia symbionts in an isopod.</title>
        <authorList>
            <person name="Becking T."/>
            <person name="Chebbi M.A."/>
            <person name="Giraud I."/>
            <person name="Moumen B."/>
            <person name="Laverre T."/>
            <person name="Caubet Y."/>
            <person name="Peccoud J."/>
            <person name="Gilbert C."/>
            <person name="Cordaux R."/>
        </authorList>
    </citation>
    <scope>NUCLEOTIDE SEQUENCE [LARGE SCALE GENOMIC DNA]</scope>
    <source>
        <strain evidence="1">ANa2</strain>
        <tissue evidence="1">Whole body excluding digestive tract and cuticle</tissue>
    </source>
</reference>
<evidence type="ECO:0008006" key="3">
    <source>
        <dbReference type="Google" id="ProtNLM"/>
    </source>
</evidence>
<proteinExistence type="predicted"/>
<organism evidence="1 2">
    <name type="scientific">Armadillidium nasatum</name>
    <dbReference type="NCBI Taxonomy" id="96803"/>
    <lineage>
        <taxon>Eukaryota</taxon>
        <taxon>Metazoa</taxon>
        <taxon>Ecdysozoa</taxon>
        <taxon>Arthropoda</taxon>
        <taxon>Crustacea</taxon>
        <taxon>Multicrustacea</taxon>
        <taxon>Malacostraca</taxon>
        <taxon>Eumalacostraca</taxon>
        <taxon>Peracarida</taxon>
        <taxon>Isopoda</taxon>
        <taxon>Oniscidea</taxon>
        <taxon>Crinocheta</taxon>
        <taxon>Armadillidiidae</taxon>
        <taxon>Armadillidium</taxon>
    </lineage>
</organism>
<dbReference type="InterPro" id="IPR036291">
    <property type="entry name" value="NAD(P)-bd_dom_sf"/>
</dbReference>
<feature type="non-terminal residue" evidence="1">
    <location>
        <position position="1"/>
    </location>
</feature>
<dbReference type="AlphaFoldDB" id="A0A5N5TEK0"/>
<dbReference type="EMBL" id="SEYY01001804">
    <property type="protein sequence ID" value="KAB7505096.1"/>
    <property type="molecule type" value="Genomic_DNA"/>
</dbReference>
<dbReference type="SUPFAM" id="SSF51735">
    <property type="entry name" value="NAD(P)-binding Rossmann-fold domains"/>
    <property type="match status" value="1"/>
</dbReference>
<evidence type="ECO:0000313" key="2">
    <source>
        <dbReference type="Proteomes" id="UP000326759"/>
    </source>
</evidence>
<name>A0A5N5TEK0_9CRUS</name>
<dbReference type="PANTHER" id="PTHR44656:SF7">
    <property type="entry name" value="DEHYDROGENASE_REDUCTASE SDR FAMILY MEMBER 12"/>
    <property type="match status" value="1"/>
</dbReference>
<sequence length="105" mass="12022">VIFCRSGYEKASKNFDEEDLKVDCTGYHFMITGANSGIGKCVTTSIAERGGTIHMVCRNETAGNETKLAIMKTTEMRIFMFMFLIFHKAWKWLNFVKNLEEPMIP</sequence>
<dbReference type="Gene3D" id="3.40.50.720">
    <property type="entry name" value="NAD(P)-binding Rossmann-like Domain"/>
    <property type="match status" value="1"/>
</dbReference>
<evidence type="ECO:0000313" key="1">
    <source>
        <dbReference type="EMBL" id="KAB7505096.1"/>
    </source>
</evidence>
<dbReference type="OrthoDB" id="417891at2759"/>